<dbReference type="AlphaFoldDB" id="A0A835YN43"/>
<accession>A0A835YN43</accession>
<keyword evidence="4" id="KW-1185">Reference proteome</keyword>
<evidence type="ECO:0000256" key="2">
    <source>
        <dbReference type="SAM" id="MobiDB-lite"/>
    </source>
</evidence>
<dbReference type="SUPFAM" id="SSF52047">
    <property type="entry name" value="RNI-like"/>
    <property type="match status" value="1"/>
</dbReference>
<dbReference type="Proteomes" id="UP000612055">
    <property type="component" value="Unassembled WGS sequence"/>
</dbReference>
<comment type="subcellular location">
    <subcellularLocation>
        <location evidence="1">Cytoplasm</location>
        <location evidence="1">Cytoskeleton</location>
        <location evidence="1">Cilium axoneme</location>
    </subcellularLocation>
</comment>
<evidence type="ECO:0000313" key="4">
    <source>
        <dbReference type="Proteomes" id="UP000612055"/>
    </source>
</evidence>
<comment type="caution">
    <text evidence="3">The sequence shown here is derived from an EMBL/GenBank/DDBJ whole genome shotgun (WGS) entry which is preliminary data.</text>
</comment>
<dbReference type="Gene3D" id="3.80.10.10">
    <property type="entry name" value="Ribonuclease Inhibitor"/>
    <property type="match status" value="2"/>
</dbReference>
<protein>
    <submittedName>
        <fullName evidence="3">Uncharacterized protein</fullName>
    </submittedName>
</protein>
<proteinExistence type="predicted"/>
<organism evidence="3 4">
    <name type="scientific">Edaphochlamys debaryana</name>
    <dbReference type="NCBI Taxonomy" id="47281"/>
    <lineage>
        <taxon>Eukaryota</taxon>
        <taxon>Viridiplantae</taxon>
        <taxon>Chlorophyta</taxon>
        <taxon>core chlorophytes</taxon>
        <taxon>Chlorophyceae</taxon>
        <taxon>CS clade</taxon>
        <taxon>Chlamydomonadales</taxon>
        <taxon>Chlamydomonadales incertae sedis</taxon>
        <taxon>Edaphochlamys</taxon>
    </lineage>
</organism>
<name>A0A835YN43_9CHLO</name>
<gene>
    <name evidence="3" type="ORF">HYH03_000022</name>
</gene>
<dbReference type="InterPro" id="IPR032675">
    <property type="entry name" value="LRR_dom_sf"/>
</dbReference>
<dbReference type="EMBL" id="JAEHOE010000001">
    <property type="protein sequence ID" value="KAG2501515.1"/>
    <property type="molecule type" value="Genomic_DNA"/>
</dbReference>
<dbReference type="GO" id="GO:0005930">
    <property type="term" value="C:axoneme"/>
    <property type="evidence" value="ECO:0007669"/>
    <property type="project" value="UniProtKB-SubCell"/>
</dbReference>
<evidence type="ECO:0000256" key="1">
    <source>
        <dbReference type="ARBA" id="ARBA00004430"/>
    </source>
</evidence>
<sequence length="675" mass="70759">MLPPSLHTLTLGRLEGLSGLRGAPALTRLDLCDVASPFHVTCITQLGALQSLSVRGADLALHESFSRLQELTQLVTRDLVGRPVQQPAGGAGGAAAAAGAQRSYPLPPRLRELQLMGCEGQMLRCVGGLEGSEHLTRLEVWENSQVESSLPAGPLAGLVGLRELVAPSANLLGPDSLAALTLLRVRHLLLPPRAPVHAAPPGLPQGEGVAADGEDGVEGLGPAPAPPPPPDWELPPNLQLLRLGRHDEAGSAYVYAPDGDVLGYQGAGCLVCAHGPTRLLIDSHVPWAQRADALLGLAGLRELDIPGAPLFLGPSGLTTLSAISSIRAHSFQRNCSNDEEAGAQPPALLPPYLERLVMEYGTEPPPGPAVWAALGRAPPTLQHAEPLPRGFFLELEEHVGDSGELYASVQKYMCPAARFQGSLPEPPTRFRVELLPPPRCGPEPFPIRPSRWQLLPAGSDEAATGGVGGEAPLLPPPSHAPWLSALGGMRLRRLDLKRIRLCAEDLAALATHMPHLEALSLSLCELPAPSSLPLLAGLRRLQELGLDCGGEAQGPTRFTFASLWGKEPPPSPPPHMEPGAACPQCAERGGGALPPGAAEGLLGLCVAAPDTLRRVRLGHWGCGRSGPALALGAVVREMQQRREAEGLGGVGLEVVARGLVGQAPWEVDGVLIERS</sequence>
<evidence type="ECO:0000313" key="3">
    <source>
        <dbReference type="EMBL" id="KAG2501515.1"/>
    </source>
</evidence>
<feature type="region of interest" description="Disordered" evidence="2">
    <location>
        <begin position="196"/>
        <end position="226"/>
    </location>
</feature>
<reference evidence="3" key="1">
    <citation type="journal article" date="2020" name="bioRxiv">
        <title>Comparative genomics of Chlamydomonas.</title>
        <authorList>
            <person name="Craig R.J."/>
            <person name="Hasan A.R."/>
            <person name="Ness R.W."/>
            <person name="Keightley P.D."/>
        </authorList>
    </citation>
    <scope>NUCLEOTIDE SEQUENCE</scope>
    <source>
        <strain evidence="3">CCAP 11/70</strain>
    </source>
</reference>